<proteinExistence type="predicted"/>
<reference evidence="2" key="1">
    <citation type="submission" date="2016-08" db="EMBL/GenBank/DDBJ databases">
        <authorList>
            <person name="Varghese N."/>
            <person name="Submissions Spin"/>
        </authorList>
    </citation>
    <scope>NUCLEOTIDE SEQUENCE [LARGE SCALE GENOMIC DNA]</scope>
    <source>
        <strain evidence="2">ERR11</strain>
    </source>
</reference>
<dbReference type="EMBL" id="FMAI01000016">
    <property type="protein sequence ID" value="SCB51773.1"/>
    <property type="molecule type" value="Genomic_DNA"/>
</dbReference>
<evidence type="ECO:0000313" key="1">
    <source>
        <dbReference type="EMBL" id="SCB51773.1"/>
    </source>
</evidence>
<evidence type="ECO:0000313" key="2">
    <source>
        <dbReference type="Proteomes" id="UP000199184"/>
    </source>
</evidence>
<gene>
    <name evidence="1" type="ORF">GA0061098_101652</name>
</gene>
<dbReference type="InterPro" id="IPR036526">
    <property type="entry name" value="C-N_Hydrolase_sf"/>
</dbReference>
<protein>
    <submittedName>
        <fullName evidence="1">Uncharacterized protein</fullName>
    </submittedName>
</protein>
<dbReference type="SUPFAM" id="SSF56317">
    <property type="entry name" value="Carbon-nitrogen hydrolase"/>
    <property type="match status" value="1"/>
</dbReference>
<keyword evidence="2" id="KW-1185">Reference proteome</keyword>
<organism evidence="1 2">
    <name type="scientific">Bradyrhizobium shewense</name>
    <dbReference type="NCBI Taxonomy" id="1761772"/>
    <lineage>
        <taxon>Bacteria</taxon>
        <taxon>Pseudomonadati</taxon>
        <taxon>Pseudomonadota</taxon>
        <taxon>Alphaproteobacteria</taxon>
        <taxon>Hyphomicrobiales</taxon>
        <taxon>Nitrobacteraceae</taxon>
        <taxon>Bradyrhizobium</taxon>
    </lineage>
</organism>
<dbReference type="AlphaFoldDB" id="A0A1C3XHP4"/>
<dbReference type="Proteomes" id="UP000199184">
    <property type="component" value="Unassembled WGS sequence"/>
</dbReference>
<sequence>MEFPRIPVEVTELWSALVEQGKSLVFEASTLPKPPKWWEICYGLMVIADEASADAGYVHVEGKESNNHFAVTVDFILRRAADAVTPSDRHRRIDAHIASICTRADRDVVCVQPKSHTPEVGCTPRVLAHNLALLPPRGEMRVHWQRPPCRPLPEAQVDLKLLLIPYPYEIPDEAFQAEPVSTPAEVANKTRAKPWGWFSLDQTWLPSDPAKMVQYVEALIAQAKKKTTHIHAVMFPEYALNWACYEAIANHLRDFHPDVEFLLAGSSENCAGIKGNFSLSSHFFDEKGPDGEQVRLAATTSSGKHHRWRLDRHQLNRYALLERLDPNYMWWEKMAITQRDIYVKVIRSASVFTTLICEDLARSDPCHEVLRSIGSNLVFVLLMDGPQLIARWPGRYATALSDDPGCSVLTFTSRALIKRSNETEKAKDKKFVESWSVGLWKDAEGSAKAIPCATGSHAVVIAIHGTPHFEAALDGRQNADAVRWKMTGDPLQVKLAAKDANKLLKSIKPES</sequence>
<name>A0A1C3XHP4_9BRAD</name>
<accession>A0A1C3XHP4</accession>